<sequence length="65" mass="7549">MNNHKMTECVWRKVSCEYCPGTFIVKNKQQHQNVCQKFPVQCTNNCGLSNIPREKVTFNILSDSQ</sequence>
<evidence type="ECO:0000259" key="4">
    <source>
        <dbReference type="Pfam" id="PF02176"/>
    </source>
</evidence>
<dbReference type="SUPFAM" id="SSF49599">
    <property type="entry name" value="TRAF domain-like"/>
    <property type="match status" value="1"/>
</dbReference>
<accession>A0AAU9XXY8</accession>
<feature type="domain" description="TRAF-type" evidence="4">
    <location>
        <begin position="31"/>
        <end position="56"/>
    </location>
</feature>
<dbReference type="Pfam" id="PF02176">
    <property type="entry name" value="zf-TRAF"/>
    <property type="match status" value="1"/>
</dbReference>
<evidence type="ECO:0000313" key="5">
    <source>
        <dbReference type="EMBL" id="CAH3159932.1"/>
    </source>
</evidence>
<evidence type="ECO:0000256" key="1">
    <source>
        <dbReference type="ARBA" id="ARBA00022723"/>
    </source>
</evidence>
<dbReference type="GO" id="GO:0008270">
    <property type="term" value="F:zinc ion binding"/>
    <property type="evidence" value="ECO:0007669"/>
    <property type="project" value="UniProtKB-KW"/>
</dbReference>
<keyword evidence="3" id="KW-0862">Zinc</keyword>
<keyword evidence="6" id="KW-1185">Reference proteome</keyword>
<dbReference type="FunFam" id="3.30.40.10:FF:000121">
    <property type="entry name" value="TNF receptor-associated factor"/>
    <property type="match status" value="1"/>
</dbReference>
<evidence type="ECO:0000256" key="2">
    <source>
        <dbReference type="ARBA" id="ARBA00022771"/>
    </source>
</evidence>
<dbReference type="InterPro" id="IPR001293">
    <property type="entry name" value="Znf_TRAF"/>
</dbReference>
<dbReference type="AlphaFoldDB" id="A0AAU9XXY8"/>
<organism evidence="5 6">
    <name type="scientific">Pocillopora meandrina</name>
    <dbReference type="NCBI Taxonomy" id="46732"/>
    <lineage>
        <taxon>Eukaryota</taxon>
        <taxon>Metazoa</taxon>
        <taxon>Cnidaria</taxon>
        <taxon>Anthozoa</taxon>
        <taxon>Hexacorallia</taxon>
        <taxon>Scleractinia</taxon>
        <taxon>Astrocoeniina</taxon>
        <taxon>Pocilloporidae</taxon>
        <taxon>Pocillopora</taxon>
    </lineage>
</organism>
<evidence type="ECO:0000313" key="6">
    <source>
        <dbReference type="Proteomes" id="UP001159428"/>
    </source>
</evidence>
<protein>
    <recommendedName>
        <fullName evidence="4">TRAF-type domain-containing protein</fullName>
    </recommendedName>
</protein>
<gene>
    <name evidence="5" type="ORF">PMEA_00032196</name>
</gene>
<comment type="caution">
    <text evidence="5">The sequence shown here is derived from an EMBL/GenBank/DDBJ whole genome shotgun (WGS) entry which is preliminary data.</text>
</comment>
<proteinExistence type="predicted"/>
<dbReference type="Gene3D" id="3.30.40.10">
    <property type="entry name" value="Zinc/RING finger domain, C3HC4 (zinc finger)"/>
    <property type="match status" value="1"/>
</dbReference>
<dbReference type="InterPro" id="IPR013083">
    <property type="entry name" value="Znf_RING/FYVE/PHD"/>
</dbReference>
<reference evidence="5 6" key="1">
    <citation type="submission" date="2022-05" db="EMBL/GenBank/DDBJ databases">
        <authorList>
            <consortium name="Genoscope - CEA"/>
            <person name="William W."/>
        </authorList>
    </citation>
    <scope>NUCLEOTIDE SEQUENCE [LARGE SCALE GENOMIC DNA]</scope>
</reference>
<evidence type="ECO:0000256" key="3">
    <source>
        <dbReference type="ARBA" id="ARBA00022833"/>
    </source>
</evidence>
<keyword evidence="2" id="KW-0863">Zinc-finger</keyword>
<keyword evidence="1" id="KW-0479">Metal-binding</keyword>
<dbReference type="Proteomes" id="UP001159428">
    <property type="component" value="Unassembled WGS sequence"/>
</dbReference>
<name>A0AAU9XXY8_9CNID</name>
<dbReference type="EMBL" id="CALNXJ010000073">
    <property type="protein sequence ID" value="CAH3159932.1"/>
    <property type="molecule type" value="Genomic_DNA"/>
</dbReference>